<dbReference type="Gene3D" id="3.30.360.10">
    <property type="entry name" value="Dihydrodipicolinate Reductase, domain 2"/>
    <property type="match status" value="1"/>
</dbReference>
<dbReference type="KEGG" id="pcx:LPB68_13120"/>
<dbReference type="InterPro" id="IPR000683">
    <property type="entry name" value="Gfo/Idh/MocA-like_OxRdtase_N"/>
</dbReference>
<dbReference type="Proteomes" id="UP000077134">
    <property type="component" value="Unassembled WGS sequence"/>
</dbReference>
<dbReference type="OrthoDB" id="9815825at2"/>
<evidence type="ECO:0000259" key="2">
    <source>
        <dbReference type="Pfam" id="PF22685"/>
    </source>
</evidence>
<keyword evidence="4" id="KW-1185">Reference proteome</keyword>
<accession>A0A167B999</accession>
<dbReference type="SUPFAM" id="SSF51735">
    <property type="entry name" value="NAD(P)-binding Rossmann-fold domains"/>
    <property type="match status" value="1"/>
</dbReference>
<dbReference type="PANTHER" id="PTHR43708">
    <property type="entry name" value="CONSERVED EXPRESSED OXIDOREDUCTASE (EUROFUNG)"/>
    <property type="match status" value="1"/>
</dbReference>
<dbReference type="SUPFAM" id="SSF55347">
    <property type="entry name" value="Glyceraldehyde-3-phosphate dehydrogenase-like, C-terminal domain"/>
    <property type="match status" value="1"/>
</dbReference>
<dbReference type="PANTHER" id="PTHR43708:SF1">
    <property type="entry name" value="GALACTOSE_LACTOSE METABOLISM REGULATORY PROTEIN GAL80"/>
    <property type="match status" value="1"/>
</dbReference>
<dbReference type="Pfam" id="PF01408">
    <property type="entry name" value="GFO_IDH_MocA"/>
    <property type="match status" value="1"/>
</dbReference>
<gene>
    <name evidence="3" type="ORF">PNBC_17770</name>
</gene>
<dbReference type="InterPro" id="IPR051317">
    <property type="entry name" value="Gfo/Idh/MocA_oxidoreduct"/>
</dbReference>
<dbReference type="Gene3D" id="3.40.50.720">
    <property type="entry name" value="NAD(P)-binding Rossmann-like Domain"/>
    <property type="match status" value="1"/>
</dbReference>
<proteinExistence type="predicted"/>
<feature type="domain" description="Gfo/Idh/MocA-like oxidoreductase N-terminal" evidence="1">
    <location>
        <begin position="5"/>
        <end position="121"/>
    </location>
</feature>
<dbReference type="GO" id="GO:0000166">
    <property type="term" value="F:nucleotide binding"/>
    <property type="evidence" value="ECO:0007669"/>
    <property type="project" value="InterPro"/>
</dbReference>
<dbReference type="RefSeq" id="WP_068660489.1">
    <property type="nucleotide sequence ID" value="NZ_CP017770.1"/>
</dbReference>
<dbReference type="InterPro" id="IPR036291">
    <property type="entry name" value="NAD(P)-bd_dom_sf"/>
</dbReference>
<protein>
    <recommendedName>
        <fullName evidence="5">Dehydrogenase</fullName>
    </recommendedName>
</protein>
<reference evidence="3 4" key="1">
    <citation type="submission" date="2016-02" db="EMBL/GenBank/DDBJ databases">
        <title>Paenibacillus sp. LPB0068, isolated from Crassostrea gigas.</title>
        <authorList>
            <person name="Shin S.-K."/>
            <person name="Yi H."/>
        </authorList>
    </citation>
    <scope>NUCLEOTIDE SEQUENCE [LARGE SCALE GENOMIC DNA]</scope>
    <source>
        <strain evidence="3 4">LPB0068</strain>
    </source>
</reference>
<dbReference type="STRING" id="1763538.LPB68_13120"/>
<evidence type="ECO:0000313" key="3">
    <source>
        <dbReference type="EMBL" id="OAB71852.1"/>
    </source>
</evidence>
<feature type="domain" description="Gal80p-like C-terminal" evidence="2">
    <location>
        <begin position="134"/>
        <end position="273"/>
    </location>
</feature>
<evidence type="ECO:0000259" key="1">
    <source>
        <dbReference type="Pfam" id="PF01408"/>
    </source>
</evidence>
<evidence type="ECO:0008006" key="5">
    <source>
        <dbReference type="Google" id="ProtNLM"/>
    </source>
</evidence>
<dbReference type="InterPro" id="IPR055080">
    <property type="entry name" value="Gal80p-like_C"/>
</dbReference>
<dbReference type="EMBL" id="LSFN01000036">
    <property type="protein sequence ID" value="OAB71852.1"/>
    <property type="molecule type" value="Genomic_DNA"/>
</dbReference>
<name>A0A167B999_9BACL</name>
<comment type="caution">
    <text evidence="3">The sequence shown here is derived from an EMBL/GenBank/DDBJ whole genome shotgun (WGS) entry which is preliminary data.</text>
</comment>
<dbReference type="AlphaFoldDB" id="A0A167B999"/>
<dbReference type="Pfam" id="PF22685">
    <property type="entry name" value="Gal80p_C-like"/>
    <property type="match status" value="1"/>
</dbReference>
<evidence type="ECO:0000313" key="4">
    <source>
        <dbReference type="Proteomes" id="UP000077134"/>
    </source>
</evidence>
<organism evidence="3 4">
    <name type="scientific">Paenibacillus crassostreae</name>
    <dbReference type="NCBI Taxonomy" id="1763538"/>
    <lineage>
        <taxon>Bacteria</taxon>
        <taxon>Bacillati</taxon>
        <taxon>Bacillota</taxon>
        <taxon>Bacilli</taxon>
        <taxon>Bacillales</taxon>
        <taxon>Paenibacillaceae</taxon>
        <taxon>Paenibacillus</taxon>
    </lineage>
</organism>
<sequence>MSKKIRTGIIGGSINNGWARGTHMPAIEQLNEFELTAVGTSNMESAKKSAEAFKATHGFDNMEDLAQHPDVDMVVVSINVKEHYDAVKAIAPAGKPIYCEWPLGSNTTEALEMQEWVTSRQLPNAIGLQARQAPAINYVKDLLAEGYVGKVLSAHLKISIDGMGGVADKATAYLFDRKIGGNLLTIVGGHNLDAFTYMLGEFKELSAVTVQQFPEVELVDIQKVIEKTTDDQILISGKLTNGAAASVHIQGGVKHQTGLTLEIFGDKGTIVLSAPASIQFGSHQLWGAGSTDKELHELTIPDSYYRVPNSLKNDSGFVLNIAQAYSKFAQDIQEGTSLTPSFADAVKLHQLLDTVEKAAQTGERQYL</sequence>